<reference evidence="2 3" key="1">
    <citation type="submission" date="2020-08" db="EMBL/GenBank/DDBJ databases">
        <title>Bridging the membrane lipid divide: bacteria of the FCB group superphylum have the potential to synthesize archaeal ether lipids.</title>
        <authorList>
            <person name="Villanueva L."/>
            <person name="Von Meijenfeldt F.A.B."/>
            <person name="Westbye A.B."/>
            <person name="Yadav S."/>
            <person name="Hopmans E.C."/>
            <person name="Dutilh B.E."/>
            <person name="Sinninghe Damste J.S."/>
        </authorList>
    </citation>
    <scope>NUCLEOTIDE SEQUENCE [LARGE SCALE GENOMIC DNA]</scope>
    <source>
        <strain evidence="2">NIOZ-UU81</strain>
    </source>
</reference>
<dbReference type="Pfam" id="PF13783">
    <property type="entry name" value="DUF4177"/>
    <property type="match status" value="1"/>
</dbReference>
<sequence length="137" mass="15231">MGWSYKTVHFGLKKEGLLGGAFLDEVELEVSLNEYGRLGWELISLVDVQDGLMAVLKQPLGRVPEQQDEFPEIPQESVAELPELEDEVDSECEVYTEGTFEDGHLQAEEESQDSDDEQAETTSTDARPLDPGAMRIG</sequence>
<organism evidence="2 3">
    <name type="scientific">Candidatus Desulfatifera sulfidica</name>
    <dbReference type="NCBI Taxonomy" id="2841691"/>
    <lineage>
        <taxon>Bacteria</taxon>
        <taxon>Pseudomonadati</taxon>
        <taxon>Thermodesulfobacteriota</taxon>
        <taxon>Desulfobulbia</taxon>
        <taxon>Desulfobulbales</taxon>
        <taxon>Desulfobulbaceae</taxon>
        <taxon>Candidatus Desulfatifera</taxon>
    </lineage>
</organism>
<comment type="caution">
    <text evidence="2">The sequence shown here is derived from an EMBL/GenBank/DDBJ whole genome shotgun (WGS) entry which is preliminary data.</text>
</comment>
<name>A0A8J6NBV0_9BACT</name>
<accession>A0A8J6NBV0</accession>
<feature type="compositionally biased region" description="Acidic residues" evidence="1">
    <location>
        <begin position="108"/>
        <end position="119"/>
    </location>
</feature>
<evidence type="ECO:0000313" key="2">
    <source>
        <dbReference type="EMBL" id="MBC8208670.1"/>
    </source>
</evidence>
<gene>
    <name evidence="2" type="ORF">H8E79_05835</name>
</gene>
<evidence type="ECO:0000313" key="3">
    <source>
        <dbReference type="Proteomes" id="UP000599024"/>
    </source>
</evidence>
<protein>
    <submittedName>
        <fullName evidence="2">DUF4177 domain-containing protein</fullName>
    </submittedName>
</protein>
<dbReference type="InterPro" id="IPR025234">
    <property type="entry name" value="YjzH-like"/>
</dbReference>
<dbReference type="Proteomes" id="UP000599024">
    <property type="component" value="Unassembled WGS sequence"/>
</dbReference>
<feature type="region of interest" description="Disordered" evidence="1">
    <location>
        <begin position="98"/>
        <end position="137"/>
    </location>
</feature>
<dbReference type="EMBL" id="JACNLK010000048">
    <property type="protein sequence ID" value="MBC8208670.1"/>
    <property type="molecule type" value="Genomic_DNA"/>
</dbReference>
<evidence type="ECO:0000256" key="1">
    <source>
        <dbReference type="SAM" id="MobiDB-lite"/>
    </source>
</evidence>
<dbReference type="AlphaFoldDB" id="A0A8J6NBV0"/>
<proteinExistence type="predicted"/>